<dbReference type="EMBL" id="SMMG02000002">
    <property type="protein sequence ID" value="KAA3484109.1"/>
    <property type="molecule type" value="Genomic_DNA"/>
</dbReference>
<organism evidence="1 2">
    <name type="scientific">Gossypium australe</name>
    <dbReference type="NCBI Taxonomy" id="47621"/>
    <lineage>
        <taxon>Eukaryota</taxon>
        <taxon>Viridiplantae</taxon>
        <taxon>Streptophyta</taxon>
        <taxon>Embryophyta</taxon>
        <taxon>Tracheophyta</taxon>
        <taxon>Spermatophyta</taxon>
        <taxon>Magnoliopsida</taxon>
        <taxon>eudicotyledons</taxon>
        <taxon>Gunneridae</taxon>
        <taxon>Pentapetalae</taxon>
        <taxon>rosids</taxon>
        <taxon>malvids</taxon>
        <taxon>Malvales</taxon>
        <taxon>Malvaceae</taxon>
        <taxon>Malvoideae</taxon>
        <taxon>Gossypium</taxon>
    </lineage>
</organism>
<dbReference type="PANTHER" id="PTHR11439">
    <property type="entry name" value="GAG-POL-RELATED RETROTRANSPOSON"/>
    <property type="match status" value="1"/>
</dbReference>
<dbReference type="CDD" id="cd09272">
    <property type="entry name" value="RNase_HI_RT_Ty1"/>
    <property type="match status" value="1"/>
</dbReference>
<accession>A0A5B6WQF6</accession>
<sequence length="163" mass="18698">MLGCKPAELPIESNHKLEAEIDEMVDKGRYQRLVGRMIYVAHTRPDIAYAVSLVICTEAKKVYELYCTFVGGNLVTWRSKKQIIVTRSSAEAKYRAMAQGVCELLWLQKVLEELKLLNKNGSTLYCDNKAAISIAQNLMQHDRIKLIKIDCHFIKKKVVKWLI</sequence>
<dbReference type="SUPFAM" id="SSF56672">
    <property type="entry name" value="DNA/RNA polymerases"/>
    <property type="match status" value="1"/>
</dbReference>
<proteinExistence type="predicted"/>
<dbReference type="PANTHER" id="PTHR11439:SF440">
    <property type="entry name" value="INTEGRASE CATALYTIC DOMAIN-CONTAINING PROTEIN"/>
    <property type="match status" value="1"/>
</dbReference>
<evidence type="ECO:0000313" key="2">
    <source>
        <dbReference type="Proteomes" id="UP000325315"/>
    </source>
</evidence>
<keyword evidence="2" id="KW-1185">Reference proteome</keyword>
<dbReference type="Proteomes" id="UP000325315">
    <property type="component" value="Unassembled WGS sequence"/>
</dbReference>
<reference evidence="2" key="1">
    <citation type="journal article" date="2019" name="Plant Biotechnol. J.">
        <title>Genome sequencing of the Australian wild diploid species Gossypium australe highlights disease resistance and delayed gland morphogenesis.</title>
        <authorList>
            <person name="Cai Y."/>
            <person name="Cai X."/>
            <person name="Wang Q."/>
            <person name="Wang P."/>
            <person name="Zhang Y."/>
            <person name="Cai C."/>
            <person name="Xu Y."/>
            <person name="Wang K."/>
            <person name="Zhou Z."/>
            <person name="Wang C."/>
            <person name="Geng S."/>
            <person name="Li B."/>
            <person name="Dong Q."/>
            <person name="Hou Y."/>
            <person name="Wang H."/>
            <person name="Ai P."/>
            <person name="Liu Z."/>
            <person name="Yi F."/>
            <person name="Sun M."/>
            <person name="An G."/>
            <person name="Cheng J."/>
            <person name="Zhang Y."/>
            <person name="Shi Q."/>
            <person name="Xie Y."/>
            <person name="Shi X."/>
            <person name="Chang Y."/>
            <person name="Huang F."/>
            <person name="Chen Y."/>
            <person name="Hong S."/>
            <person name="Mi L."/>
            <person name="Sun Q."/>
            <person name="Zhang L."/>
            <person name="Zhou B."/>
            <person name="Peng R."/>
            <person name="Zhang X."/>
            <person name="Liu F."/>
        </authorList>
    </citation>
    <scope>NUCLEOTIDE SEQUENCE [LARGE SCALE GENOMIC DNA]</scope>
    <source>
        <strain evidence="2">cv. PA1801</strain>
    </source>
</reference>
<comment type="caution">
    <text evidence="1">The sequence shown here is derived from an EMBL/GenBank/DDBJ whole genome shotgun (WGS) entry which is preliminary data.</text>
</comment>
<dbReference type="OrthoDB" id="128382at2759"/>
<protein>
    <submittedName>
        <fullName evidence="1">Retrovirus-related Pol polyprotein from transposon TNT 1-94</fullName>
    </submittedName>
</protein>
<dbReference type="InterPro" id="IPR043502">
    <property type="entry name" value="DNA/RNA_pol_sf"/>
</dbReference>
<evidence type="ECO:0000313" key="1">
    <source>
        <dbReference type="EMBL" id="KAA3484109.1"/>
    </source>
</evidence>
<gene>
    <name evidence="1" type="ORF">EPI10_006216</name>
</gene>
<name>A0A5B6WQF6_9ROSI</name>
<dbReference type="AlphaFoldDB" id="A0A5B6WQF6"/>